<dbReference type="PANTHER" id="PTHR47840:SF1">
    <property type="entry name" value="ZN(II)2CYS6 TRANSCRIPTION FACTOR (EUROFUNG)"/>
    <property type="match status" value="1"/>
</dbReference>
<evidence type="ECO:0000313" key="7">
    <source>
        <dbReference type="Proteomes" id="UP000053095"/>
    </source>
</evidence>
<dbReference type="InterPro" id="IPR007219">
    <property type="entry name" value="XnlR_reg_dom"/>
</dbReference>
<dbReference type="AlphaFoldDB" id="A0A6V8HQM9"/>
<keyword evidence="7" id="KW-1185">Reference proteome</keyword>
<feature type="region of interest" description="Disordered" evidence="4">
    <location>
        <begin position="1206"/>
        <end position="1225"/>
    </location>
</feature>
<dbReference type="SUPFAM" id="SSF53474">
    <property type="entry name" value="alpha/beta-Hydrolases"/>
    <property type="match status" value="1"/>
</dbReference>
<sequence length="1269" mass="142188">MLMVVTGHYDYSTIHSITDSTLVSHVAFNIKDEDGEDTPINLPLTCVLGRYNPDIGYSNLTDRQVDEDNKNSITNGPAEAYLHGNAATMLYKAIKASGDKGVRVCITSTKVDGVVLFLTPNGHSLNYRSAVLHGTARLVPTTDIQKKHWAMRLLTNHMWPDRWESTYPVAQSAMRGVQVIEVKIRTASSKVRASNIGDFEPVVVLGQSLDWQMKDVWSGVVPVYEHFGKPVSSGVMDGVERRDATDDLERIEKVRLNRNEKLKEYSDKAATAGPAEQEMKERVQKWEQTFSVSISGFSSGGFMTVQLGVAYSDVFNVGFGVFAGGPYDCARNQNAFDKCTFNNLPDIDTPTANMKDWSGNKIADTTNLRDSRIYLQTGSADVTIGPNVMEQLKKQLEIFVDPEKIIYVTTTGAAHTFPTDFNGSGDNPCGTSESPYLSNCEYDGAGAVLKWLYGDLNHRNTGLLSGELLPFAQTGSYGSPGMDQIAYLEAEIQIVEWPVMKWPDVKTGKTYRWNMNLVQTYVGYSEKAAHKKWVAGQFCDSDGIIFVIDDDKDTRAEAAEWMTCYARGFKPSYGTSYFIKVREGIPWLIMANRKTSDSPPMTVEEIRQTMGLESLDIDSRIDDVETMVNQLLTTKRNTKDPLNGSGQSQKLGTGDKTISSSYGLRSTQEIPALNMNRPNFSASSIISSSQQNLNHSFSLSQYLYSVMPKNSVTLMIFTQANYLQMPFQMFCRLRNTTNAEDCDGQSPLVRASRKPPSTSHPVIFAQKLYKIALCMLQLEPTTIYETKNGLKEPVRDASKRLVEIAMKHVTSQDTLMDNLDGIETLLLESGYYLRIGNHYAAWLTIRRAIGLAELMGLRRMKTGDDSAELLWYLLNYSDRFVSALFGLPCNSSDNSFASEGVLAGKSVVEKLGRIQVALLGRIIDRNMKMQCCNKIDCSTNEFHAIYEQTRGIDCDLKQSAKILPVDPWVMPNSSSSATDKDVSKRTRILQVQMHHYYMLLLLHQPYLLQKSCLPSERMHDPVDYQYSKMATLSASRDLLDRYLILRDIHHTIGYGGLDHKAWLASASLLLAHIDTHQLPPGDTLEYQRLQDIAMIHRLIDRFRKAPYRAESVQQICTLLEIEANAANGERYYFMWSVNSESMKAEGLVQLSIPYFGTISVLSTKLEMSRLPYVATDFLNTETRLPEVTAYAGFGNTYFPDPHQPVRAGHSSGSMLPTKTQEDPPEIDNNLLINRTEYYNIASESVQQVLLALDNGSDIFLSSNWTETDM</sequence>
<evidence type="ECO:0000256" key="3">
    <source>
        <dbReference type="ARBA" id="ARBA00023242"/>
    </source>
</evidence>
<dbReference type="GO" id="GO:0006351">
    <property type="term" value="P:DNA-templated transcription"/>
    <property type="evidence" value="ECO:0007669"/>
    <property type="project" value="InterPro"/>
</dbReference>
<dbReference type="GO" id="GO:0008270">
    <property type="term" value="F:zinc ion binding"/>
    <property type="evidence" value="ECO:0007669"/>
    <property type="project" value="InterPro"/>
</dbReference>
<feature type="domain" description="Xylanolytic transcriptional activator regulatory" evidence="5">
    <location>
        <begin position="841"/>
        <end position="907"/>
    </location>
</feature>
<evidence type="ECO:0000313" key="6">
    <source>
        <dbReference type="EMBL" id="GAM44073.1"/>
    </source>
</evidence>
<accession>A0A6V8HQM9</accession>
<dbReference type="SUPFAM" id="SSF50475">
    <property type="entry name" value="FMN-binding split barrel"/>
    <property type="match status" value="1"/>
</dbReference>
<dbReference type="CDD" id="cd12148">
    <property type="entry name" value="fungal_TF_MHR"/>
    <property type="match status" value="1"/>
</dbReference>
<reference evidence="7" key="1">
    <citation type="journal article" date="2015" name="Genome Announc.">
        <title>Draft genome sequence of Talaromyces cellulolyticus strain Y-94, a source of lignocellulosic biomass-degrading enzymes.</title>
        <authorList>
            <person name="Fujii T."/>
            <person name="Koike H."/>
            <person name="Sawayama S."/>
            <person name="Yano S."/>
            <person name="Inoue H."/>
        </authorList>
    </citation>
    <scope>NUCLEOTIDE SEQUENCE [LARGE SCALE GENOMIC DNA]</scope>
    <source>
        <strain evidence="7">Y-94</strain>
    </source>
</reference>
<evidence type="ECO:0000256" key="4">
    <source>
        <dbReference type="SAM" id="MobiDB-lite"/>
    </source>
</evidence>
<dbReference type="InterPro" id="IPR024747">
    <property type="entry name" value="Pyridox_Oxase-rel"/>
</dbReference>
<dbReference type="GO" id="GO:0003677">
    <property type="term" value="F:DNA binding"/>
    <property type="evidence" value="ECO:0007669"/>
    <property type="project" value="InterPro"/>
</dbReference>
<dbReference type="EMBL" id="DF933856">
    <property type="protein sequence ID" value="GAM44073.1"/>
    <property type="molecule type" value="Genomic_DNA"/>
</dbReference>
<evidence type="ECO:0000256" key="2">
    <source>
        <dbReference type="ARBA" id="ARBA00023163"/>
    </source>
</evidence>
<dbReference type="SMART" id="SM00906">
    <property type="entry name" value="Fungal_trans"/>
    <property type="match status" value="1"/>
</dbReference>
<keyword evidence="3" id="KW-0539">Nucleus</keyword>
<dbReference type="InterPro" id="IPR029058">
    <property type="entry name" value="AB_hydrolase_fold"/>
</dbReference>
<keyword evidence="1" id="KW-0805">Transcription regulation</keyword>
<feature type="region of interest" description="Disordered" evidence="4">
    <location>
        <begin position="635"/>
        <end position="660"/>
    </location>
</feature>
<name>A0A6V8HQM9_TALPI</name>
<organism evidence="6 7">
    <name type="scientific">Talaromyces pinophilus</name>
    <name type="common">Penicillium pinophilum</name>
    <dbReference type="NCBI Taxonomy" id="128442"/>
    <lineage>
        <taxon>Eukaryota</taxon>
        <taxon>Fungi</taxon>
        <taxon>Dikarya</taxon>
        <taxon>Ascomycota</taxon>
        <taxon>Pezizomycotina</taxon>
        <taxon>Eurotiomycetes</taxon>
        <taxon>Eurotiomycetidae</taxon>
        <taxon>Eurotiales</taxon>
        <taxon>Trichocomaceae</taxon>
        <taxon>Talaromyces</taxon>
        <taxon>Talaromyces sect. Talaromyces</taxon>
    </lineage>
</organism>
<dbReference type="Gene3D" id="2.30.110.10">
    <property type="entry name" value="Electron Transport, Fmn-binding Protein, Chain A"/>
    <property type="match status" value="1"/>
</dbReference>
<proteinExistence type="predicted"/>
<dbReference type="PANTHER" id="PTHR47840">
    <property type="entry name" value="ZN(II)2CYS6 TRANSCRIPTION FACTOR (EUROFUNG)-RELATED"/>
    <property type="match status" value="1"/>
</dbReference>
<dbReference type="Pfam" id="PF12900">
    <property type="entry name" value="Pyridox_ox_2"/>
    <property type="match status" value="1"/>
</dbReference>
<evidence type="ECO:0000259" key="5">
    <source>
        <dbReference type="SMART" id="SM00906"/>
    </source>
</evidence>
<dbReference type="Proteomes" id="UP000053095">
    <property type="component" value="Unassembled WGS sequence"/>
</dbReference>
<comment type="caution">
    <text evidence="6">The sequence shown here is derived from an EMBL/GenBank/DDBJ whole genome shotgun (WGS) entry which is preliminary data.</text>
</comment>
<feature type="compositionally biased region" description="Polar residues" evidence="4">
    <location>
        <begin position="644"/>
        <end position="660"/>
    </location>
</feature>
<dbReference type="Gene3D" id="3.40.50.1820">
    <property type="entry name" value="alpha/beta hydrolase"/>
    <property type="match status" value="1"/>
</dbReference>
<dbReference type="InterPro" id="IPR012349">
    <property type="entry name" value="Split_barrel_FMN-bd"/>
</dbReference>
<protein>
    <recommendedName>
        <fullName evidence="5">Xylanolytic transcriptional activator regulatory domain-containing protein</fullName>
    </recommendedName>
</protein>
<evidence type="ECO:0000256" key="1">
    <source>
        <dbReference type="ARBA" id="ARBA00023015"/>
    </source>
</evidence>
<gene>
    <name evidence="6" type="ORF">TCE0_060r19401</name>
</gene>
<keyword evidence="2" id="KW-0804">Transcription</keyword>